<evidence type="ECO:0000256" key="4">
    <source>
        <dbReference type="ARBA" id="ARBA00022475"/>
    </source>
</evidence>
<evidence type="ECO:0000256" key="9">
    <source>
        <dbReference type="ARBA" id="ARBA00023136"/>
    </source>
</evidence>
<dbReference type="GO" id="GO:0015385">
    <property type="term" value="F:sodium:proton antiporter activity"/>
    <property type="evidence" value="ECO:0007669"/>
    <property type="project" value="UniProtKB-UniRule"/>
</dbReference>
<evidence type="ECO:0000256" key="10">
    <source>
        <dbReference type="ARBA" id="ARBA00023201"/>
    </source>
</evidence>
<protein>
    <recommendedName>
        <fullName evidence="11">Na(+)/H(+) antiporter NhaA</fullName>
    </recommendedName>
    <alternativeName>
        <fullName evidence="11">Sodium/proton antiporter NhaA</fullName>
    </alternativeName>
</protein>
<comment type="function">
    <text evidence="11">Na(+)/H(+) antiporter that extrudes sodium in exchange for external protons.</text>
</comment>
<proteinExistence type="inferred from homology"/>
<evidence type="ECO:0000256" key="2">
    <source>
        <dbReference type="ARBA" id="ARBA00022448"/>
    </source>
</evidence>
<keyword evidence="2 11" id="KW-0813">Transport</keyword>
<feature type="transmembrane region" description="Helical" evidence="11">
    <location>
        <begin position="45"/>
        <end position="63"/>
    </location>
</feature>
<evidence type="ECO:0000256" key="3">
    <source>
        <dbReference type="ARBA" id="ARBA00022449"/>
    </source>
</evidence>
<sequence length="447" mass="46517">MHPDPNHHPERNSTEAGNGRGRALFRRGTWPESGRVAAILRRETVGGMLVLVAALAAVVLANTPAQDGYHRLMAASVGPVALHLDLTVAQWAADGLLALFFFVVGLELKREFVAGDLRDPARAALPVVAAVGGMVVPAVIYVLINALTGADTLRGWAIPTATDIAFAVAVLAVIGSQLPSVLRTFLLTLAVVDDLLAIVVIAVFYASGLDFGALCLALIPLALFAAAVRRGLRSWWLLVPLGLCTWALIHASGIHATVAGVLLGFTVPVIRRTDAGGGDFCMADHFEHRLRPLSAGIAVPVFAFCAAGVTFGGLSGIRAALTDPVTLGVLFGLLVGKAVGIVSATALLARFTRASLDDGLRWPDVCGIGILGGIGFTVSLLITELAFPGDHQAVEHAKVGVLLGSVGAALVAAAVLRMRELGYREAARVESIDADGDGIPDVYQRGD</sequence>
<dbReference type="PANTHER" id="PTHR30341:SF0">
    <property type="entry name" value="NA(+)_H(+) ANTIPORTER NHAA"/>
    <property type="match status" value="1"/>
</dbReference>
<feature type="transmembrane region" description="Helical" evidence="11">
    <location>
        <begin position="368"/>
        <end position="387"/>
    </location>
</feature>
<evidence type="ECO:0000256" key="8">
    <source>
        <dbReference type="ARBA" id="ARBA00023065"/>
    </source>
</evidence>
<feature type="transmembrane region" description="Helical" evidence="11">
    <location>
        <begin position="211"/>
        <end position="228"/>
    </location>
</feature>
<keyword evidence="8 11" id="KW-0406">Ion transport</keyword>
<keyword evidence="3 11" id="KW-0050">Antiport</keyword>
<evidence type="ECO:0000256" key="7">
    <source>
        <dbReference type="ARBA" id="ARBA00023053"/>
    </source>
</evidence>
<evidence type="ECO:0000256" key="11">
    <source>
        <dbReference type="HAMAP-Rule" id="MF_01844"/>
    </source>
</evidence>
<feature type="transmembrane region" description="Helical" evidence="11">
    <location>
        <begin position="326"/>
        <end position="348"/>
    </location>
</feature>
<keyword evidence="5 11" id="KW-0812">Transmembrane</keyword>
<accession>A0A857LKI3</accession>
<feature type="transmembrane region" description="Helical" evidence="11">
    <location>
        <begin position="235"/>
        <end position="263"/>
    </location>
</feature>
<evidence type="ECO:0000313" key="13">
    <source>
        <dbReference type="EMBL" id="QHN38832.1"/>
    </source>
</evidence>
<feature type="transmembrane region" description="Helical" evidence="11">
    <location>
        <begin position="293"/>
        <end position="314"/>
    </location>
</feature>
<dbReference type="GO" id="GO:0006885">
    <property type="term" value="P:regulation of pH"/>
    <property type="evidence" value="ECO:0007669"/>
    <property type="project" value="UniProtKB-UniRule"/>
</dbReference>
<feature type="region of interest" description="Disordered" evidence="12">
    <location>
        <begin position="1"/>
        <end position="21"/>
    </location>
</feature>
<dbReference type="InterPro" id="IPR004670">
    <property type="entry name" value="NhaA"/>
</dbReference>
<evidence type="ECO:0000256" key="5">
    <source>
        <dbReference type="ARBA" id="ARBA00022692"/>
    </source>
</evidence>
<feature type="transmembrane region" description="Helical" evidence="11">
    <location>
        <begin position="399"/>
        <end position="416"/>
    </location>
</feature>
<feature type="transmembrane region" description="Helical" evidence="11">
    <location>
        <begin position="88"/>
        <end position="108"/>
    </location>
</feature>
<dbReference type="PANTHER" id="PTHR30341">
    <property type="entry name" value="SODIUM ION/PROTON ANTIPORTER NHAA-RELATED"/>
    <property type="match status" value="1"/>
</dbReference>
<dbReference type="NCBIfam" id="TIGR00773">
    <property type="entry name" value="NhaA"/>
    <property type="match status" value="1"/>
</dbReference>
<keyword evidence="6 11" id="KW-1133">Transmembrane helix</keyword>
<feature type="compositionally biased region" description="Basic and acidic residues" evidence="12">
    <location>
        <begin position="1"/>
        <end position="13"/>
    </location>
</feature>
<dbReference type="EMBL" id="CP045810">
    <property type="protein sequence ID" value="QHN38832.1"/>
    <property type="molecule type" value="Genomic_DNA"/>
</dbReference>
<keyword evidence="10 11" id="KW-0739">Sodium transport</keyword>
<feature type="transmembrane region" description="Helical" evidence="11">
    <location>
        <begin position="156"/>
        <end position="174"/>
    </location>
</feature>
<evidence type="ECO:0000256" key="1">
    <source>
        <dbReference type="ARBA" id="ARBA00004429"/>
    </source>
</evidence>
<feature type="transmembrane region" description="Helical" evidence="11">
    <location>
        <begin position="186"/>
        <end position="205"/>
    </location>
</feature>
<dbReference type="Pfam" id="PF06965">
    <property type="entry name" value="Na_H_antiport_1"/>
    <property type="match status" value="1"/>
</dbReference>
<dbReference type="Gene3D" id="1.20.1530.10">
    <property type="entry name" value="Na+/H+ antiporter like domain"/>
    <property type="match status" value="1"/>
</dbReference>
<dbReference type="HAMAP" id="MF_01844">
    <property type="entry name" value="NhaA"/>
    <property type="match status" value="1"/>
</dbReference>
<feature type="transmembrane region" description="Helical" evidence="11">
    <location>
        <begin position="120"/>
        <end position="144"/>
    </location>
</feature>
<reference evidence="13" key="1">
    <citation type="journal article" date="2021" name="Nat. Microbiol.">
        <title>Cocultivation of an ultrasmall environmental parasitic bacterium with lytic ability against bacteria associated with wastewater foams.</title>
        <authorList>
            <person name="Batinovic S."/>
            <person name="Rose J.J.A."/>
            <person name="Ratcliffe J."/>
            <person name="Seviour R.J."/>
            <person name="Petrovski S."/>
        </authorList>
    </citation>
    <scope>NUCLEOTIDE SEQUENCE</scope>
    <source>
        <strain evidence="13">CON44</strain>
    </source>
</reference>
<dbReference type="GO" id="GO:0005886">
    <property type="term" value="C:plasma membrane"/>
    <property type="evidence" value="ECO:0007669"/>
    <property type="project" value="UniProtKB-SubCell"/>
</dbReference>
<evidence type="ECO:0000256" key="6">
    <source>
        <dbReference type="ARBA" id="ARBA00022989"/>
    </source>
</evidence>
<dbReference type="AlphaFoldDB" id="A0A857LKI3"/>
<keyword evidence="7 11" id="KW-0915">Sodium</keyword>
<comment type="catalytic activity">
    <reaction evidence="11">
        <text>Na(+)(in) + 2 H(+)(out) = Na(+)(out) + 2 H(+)(in)</text>
        <dbReference type="Rhea" id="RHEA:29251"/>
        <dbReference type="ChEBI" id="CHEBI:15378"/>
        <dbReference type="ChEBI" id="CHEBI:29101"/>
    </reaction>
</comment>
<gene>
    <name evidence="11 13" type="primary">nhaA</name>
    <name evidence="13" type="ORF">GII30_06280</name>
</gene>
<organism evidence="13">
    <name type="scientific">Gordonia amarae</name>
    <dbReference type="NCBI Taxonomy" id="36821"/>
    <lineage>
        <taxon>Bacteria</taxon>
        <taxon>Bacillati</taxon>
        <taxon>Actinomycetota</taxon>
        <taxon>Actinomycetes</taxon>
        <taxon>Mycobacteriales</taxon>
        <taxon>Gordoniaceae</taxon>
        <taxon>Gordonia</taxon>
    </lineage>
</organism>
<keyword evidence="9 11" id="KW-0472">Membrane</keyword>
<comment type="subcellular location">
    <subcellularLocation>
        <location evidence="1">Cell inner membrane</location>
        <topology evidence="1">Multi-pass membrane protein</topology>
    </subcellularLocation>
    <subcellularLocation>
        <location evidence="11">Cell membrane</location>
        <topology evidence="11">Multi-pass membrane protein</topology>
    </subcellularLocation>
</comment>
<keyword evidence="4 11" id="KW-1003">Cell membrane</keyword>
<name>A0A857LKI3_9ACTN</name>
<comment type="similarity">
    <text evidence="11">Belongs to the NhaA Na(+)/H(+) (TC 2.A.33) antiporter family.</text>
</comment>
<dbReference type="InterPro" id="IPR023171">
    <property type="entry name" value="Na/H_antiporter_dom_sf"/>
</dbReference>
<evidence type="ECO:0000256" key="12">
    <source>
        <dbReference type="SAM" id="MobiDB-lite"/>
    </source>
</evidence>